<dbReference type="InterPro" id="IPR009078">
    <property type="entry name" value="Ferritin-like_SF"/>
</dbReference>
<dbReference type="InterPro" id="IPR012348">
    <property type="entry name" value="RNR-like"/>
</dbReference>
<dbReference type="Gene3D" id="1.10.620.20">
    <property type="entry name" value="Ribonucleotide Reductase, subunit A"/>
    <property type="match status" value="1"/>
</dbReference>
<sequence length="292" mass="33380">MKHWRIEQVAWDRFDPSRVDPEIVPLVKAAAMVEKNGGDYALYLNGVFRDDPDFRQAADYWATEEIQHGDALGRWAMLADPSWDFDAAFRRYREGFRIDIHADASIRGSRTGELIARCMVETGTSSYYTALGEATEEPVLKEICRLIAADEYRHFKLFYDHMKRYLARENLSFLERLRVAAGRIGESEDDELAYAYHCGNEPESVGYDHDRCIASYMARAMGYYRYHHVERGMGMIFKAVGLPPRGRLSQVAARGAWRLLQWRYGRYRRTIARAADAGSGPAARPGAFRAAA</sequence>
<name>A0ABS7EZK4_9PROT</name>
<dbReference type="CDD" id="cd00657">
    <property type="entry name" value="Ferritin_like"/>
    <property type="match status" value="1"/>
</dbReference>
<dbReference type="Proteomes" id="UP001519924">
    <property type="component" value="Unassembled WGS sequence"/>
</dbReference>
<keyword evidence="2" id="KW-1185">Reference proteome</keyword>
<protein>
    <submittedName>
        <fullName evidence="1">Ferritin-like domain-containing protein</fullName>
    </submittedName>
</protein>
<organism evidence="1 2">
    <name type="scientific">Caldovatus aquaticus</name>
    <dbReference type="NCBI Taxonomy" id="2865671"/>
    <lineage>
        <taxon>Bacteria</taxon>
        <taxon>Pseudomonadati</taxon>
        <taxon>Pseudomonadota</taxon>
        <taxon>Alphaproteobacteria</taxon>
        <taxon>Acetobacterales</taxon>
        <taxon>Roseomonadaceae</taxon>
        <taxon>Caldovatus</taxon>
    </lineage>
</organism>
<gene>
    <name evidence="1" type="ORF">K1J50_04735</name>
</gene>
<accession>A0ABS7EZK4</accession>
<reference evidence="1 2" key="1">
    <citation type="submission" date="2021-08" db="EMBL/GenBank/DDBJ databases">
        <title>Caldovatus sediminis gen. nov., sp. nov., a moderately thermophilic bacterium isolated from a hot spring.</title>
        <authorList>
            <person name="Hu C.-J."/>
            <person name="Li W.-J."/>
            <person name="Xian W.-D."/>
        </authorList>
    </citation>
    <scope>NUCLEOTIDE SEQUENCE [LARGE SCALE GENOMIC DNA]</scope>
    <source>
        <strain evidence="1 2">SYSU G05006</strain>
    </source>
</reference>
<evidence type="ECO:0000313" key="1">
    <source>
        <dbReference type="EMBL" id="MBW8268785.1"/>
    </source>
</evidence>
<proteinExistence type="predicted"/>
<dbReference type="RefSeq" id="WP_220116286.1">
    <property type="nucleotide sequence ID" value="NZ_JAHZUY010000006.1"/>
</dbReference>
<comment type="caution">
    <text evidence="1">The sequence shown here is derived from an EMBL/GenBank/DDBJ whole genome shotgun (WGS) entry which is preliminary data.</text>
</comment>
<dbReference type="EMBL" id="JAHZUY010000006">
    <property type="protein sequence ID" value="MBW8268785.1"/>
    <property type="molecule type" value="Genomic_DNA"/>
</dbReference>
<evidence type="ECO:0000313" key="2">
    <source>
        <dbReference type="Proteomes" id="UP001519924"/>
    </source>
</evidence>
<dbReference type="SUPFAM" id="SSF47240">
    <property type="entry name" value="Ferritin-like"/>
    <property type="match status" value="1"/>
</dbReference>